<proteinExistence type="inferred from homology"/>
<evidence type="ECO:0000256" key="5">
    <source>
        <dbReference type="RuleBase" id="RU004466"/>
    </source>
</evidence>
<dbReference type="InterPro" id="IPR008949">
    <property type="entry name" value="Isoprenoid_synthase_dom_sf"/>
</dbReference>
<dbReference type="PANTHER" id="PTHR12001">
    <property type="entry name" value="GERANYLGERANYL PYROPHOSPHATE SYNTHASE"/>
    <property type="match status" value="1"/>
</dbReference>
<evidence type="ECO:0000313" key="6">
    <source>
        <dbReference type="EMBL" id="OCK81420.1"/>
    </source>
</evidence>
<dbReference type="SUPFAM" id="SSF48576">
    <property type="entry name" value="Terpenoid synthases"/>
    <property type="match status" value="1"/>
</dbReference>
<dbReference type="OrthoDB" id="6921389at2759"/>
<dbReference type="Pfam" id="PF00348">
    <property type="entry name" value="polyprenyl_synt"/>
    <property type="match status" value="1"/>
</dbReference>
<dbReference type="CDD" id="cd00867">
    <property type="entry name" value="Trans_IPPS"/>
    <property type="match status" value="1"/>
</dbReference>
<dbReference type="GO" id="GO:0043386">
    <property type="term" value="P:mycotoxin biosynthetic process"/>
    <property type="evidence" value="ECO:0007669"/>
    <property type="project" value="UniProtKB-ARBA"/>
</dbReference>
<dbReference type="GO" id="GO:0046872">
    <property type="term" value="F:metal ion binding"/>
    <property type="evidence" value="ECO:0007669"/>
    <property type="project" value="UniProtKB-KW"/>
</dbReference>
<dbReference type="GO" id="GO:0008299">
    <property type="term" value="P:isoprenoid biosynthetic process"/>
    <property type="evidence" value="ECO:0007669"/>
    <property type="project" value="InterPro"/>
</dbReference>
<evidence type="ECO:0000313" key="7">
    <source>
        <dbReference type="Proteomes" id="UP000250266"/>
    </source>
</evidence>
<dbReference type="EC" id="2.5.1.29" evidence="1"/>
<dbReference type="GO" id="GO:0046165">
    <property type="term" value="P:alcohol biosynthetic process"/>
    <property type="evidence" value="ECO:0007669"/>
    <property type="project" value="UniProtKB-ARBA"/>
</dbReference>
<organism evidence="6 7">
    <name type="scientific">Lepidopterella palustris CBS 459.81</name>
    <dbReference type="NCBI Taxonomy" id="1314670"/>
    <lineage>
        <taxon>Eukaryota</taxon>
        <taxon>Fungi</taxon>
        <taxon>Dikarya</taxon>
        <taxon>Ascomycota</taxon>
        <taxon>Pezizomycotina</taxon>
        <taxon>Dothideomycetes</taxon>
        <taxon>Pleosporomycetidae</taxon>
        <taxon>Mytilinidiales</taxon>
        <taxon>Argynnaceae</taxon>
        <taxon>Lepidopterella</taxon>
    </lineage>
</organism>
<reference evidence="6 7" key="1">
    <citation type="journal article" date="2016" name="Nat. Commun.">
        <title>Ectomycorrhizal ecology is imprinted in the genome of the dominant symbiotic fungus Cenococcum geophilum.</title>
        <authorList>
            <consortium name="DOE Joint Genome Institute"/>
            <person name="Peter M."/>
            <person name="Kohler A."/>
            <person name="Ohm R.A."/>
            <person name="Kuo A."/>
            <person name="Krutzmann J."/>
            <person name="Morin E."/>
            <person name="Arend M."/>
            <person name="Barry K.W."/>
            <person name="Binder M."/>
            <person name="Choi C."/>
            <person name="Clum A."/>
            <person name="Copeland A."/>
            <person name="Grisel N."/>
            <person name="Haridas S."/>
            <person name="Kipfer T."/>
            <person name="LaButti K."/>
            <person name="Lindquist E."/>
            <person name="Lipzen A."/>
            <person name="Maire R."/>
            <person name="Meier B."/>
            <person name="Mihaltcheva S."/>
            <person name="Molinier V."/>
            <person name="Murat C."/>
            <person name="Poggeler S."/>
            <person name="Quandt C.A."/>
            <person name="Sperisen C."/>
            <person name="Tritt A."/>
            <person name="Tisserant E."/>
            <person name="Crous P.W."/>
            <person name="Henrissat B."/>
            <person name="Nehls U."/>
            <person name="Egli S."/>
            <person name="Spatafora J.W."/>
            <person name="Grigoriev I.V."/>
            <person name="Martin F.M."/>
        </authorList>
    </citation>
    <scope>NUCLEOTIDE SEQUENCE [LARGE SCALE GENOMIC DNA]</scope>
    <source>
        <strain evidence="6 7">CBS 459.81</strain>
    </source>
</reference>
<keyword evidence="3" id="KW-0479">Metal-binding</keyword>
<dbReference type="InterPro" id="IPR000092">
    <property type="entry name" value="Polyprenyl_synt"/>
</dbReference>
<comment type="similarity">
    <text evidence="5">Belongs to the FPP/GGPP synthase family.</text>
</comment>
<protein>
    <recommendedName>
        <fullName evidence="1">geranylgeranyl diphosphate synthase</fullName>
        <ecNumber evidence="1">2.5.1.29</ecNumber>
    </recommendedName>
</protein>
<evidence type="ECO:0000256" key="1">
    <source>
        <dbReference type="ARBA" id="ARBA00012382"/>
    </source>
</evidence>
<evidence type="ECO:0000256" key="2">
    <source>
        <dbReference type="ARBA" id="ARBA00022679"/>
    </source>
</evidence>
<accession>A0A8E2ECW7</accession>
<keyword evidence="4" id="KW-0460">Magnesium</keyword>
<keyword evidence="7" id="KW-1185">Reference proteome</keyword>
<dbReference type="GO" id="GO:0004311">
    <property type="term" value="F:geranylgeranyl diphosphate synthase activity"/>
    <property type="evidence" value="ECO:0007669"/>
    <property type="project" value="UniProtKB-EC"/>
</dbReference>
<evidence type="ECO:0000256" key="3">
    <source>
        <dbReference type="ARBA" id="ARBA00022723"/>
    </source>
</evidence>
<keyword evidence="2 5" id="KW-0808">Transferase</keyword>
<dbReference type="AlphaFoldDB" id="A0A8E2ECW7"/>
<sequence>MPQQSDILRRTNFYTTWRLLAYQSGCTILKALTSTTSKQTHKHVPQVTEDCPYEYLLNVYGRHHFAGFVRKLDATLETRDSKKWQMILEIMDGIHFCLILVDDITDNSSFRKGKPAAHTIFGPHETANRAYLSLTRIMNKTLCEQPQLYPFLLQNLEEILEGQDISLVWRRDGLSRLPLGHEERVNAYRRSAYLKTGALFRLVGQLVAEDDSNDDLMTRVGWYCHLQNDCKNVYSTDYAKAKGAFAEDLRNGEFSYPIILALNEPNGSLVKNVLEEGGSEKDFEKALAVVQSDKVKGKCLSELKEVGKEVKDFVEIWGRKENLDKGGDSAT</sequence>
<name>A0A8E2ECW7_9PEZI</name>
<dbReference type="PANTHER" id="PTHR12001:SF44">
    <property type="entry name" value="GERANYLGERANYL PYROPHOSPHATE SYNTHASE"/>
    <property type="match status" value="1"/>
</dbReference>
<dbReference type="EMBL" id="KV744921">
    <property type="protein sequence ID" value="OCK81420.1"/>
    <property type="molecule type" value="Genomic_DNA"/>
</dbReference>
<dbReference type="Gene3D" id="1.10.600.10">
    <property type="entry name" value="Farnesyl Diphosphate Synthase"/>
    <property type="match status" value="1"/>
</dbReference>
<gene>
    <name evidence="6" type="ORF">K432DRAFT_416057</name>
</gene>
<evidence type="ECO:0000256" key="4">
    <source>
        <dbReference type="ARBA" id="ARBA00022842"/>
    </source>
</evidence>
<dbReference type="Proteomes" id="UP000250266">
    <property type="component" value="Unassembled WGS sequence"/>
</dbReference>